<dbReference type="EMBL" id="JAATJD010000001">
    <property type="protein sequence ID" value="NJB74242.1"/>
    <property type="molecule type" value="Genomic_DNA"/>
</dbReference>
<sequence>MLSRSHNFKTTLIMGIAMLISGCKTTTTTSAPEISYDAWQAKQSASTVPYSTNTMVKINLNWSRIGPFSRYDTWVRANAFGGMFDVYGAQTCLGKFVRDDRLAPAHGWWELICQDDSYAAGKFQLTEQGSILGIGNAINGEKVGFDLPIPN</sequence>
<accession>A0ABX0WY37</accession>
<organism evidence="1 2">
    <name type="scientific">Thalassospira tepidiphila</name>
    <dbReference type="NCBI Taxonomy" id="393657"/>
    <lineage>
        <taxon>Bacteria</taxon>
        <taxon>Pseudomonadati</taxon>
        <taxon>Pseudomonadota</taxon>
        <taxon>Alphaproteobacteria</taxon>
        <taxon>Rhodospirillales</taxon>
        <taxon>Thalassospiraceae</taxon>
        <taxon>Thalassospira</taxon>
    </lineage>
</organism>
<comment type="caution">
    <text evidence="1">The sequence shown here is derived from an EMBL/GenBank/DDBJ whole genome shotgun (WGS) entry which is preliminary data.</text>
</comment>
<evidence type="ECO:0000313" key="1">
    <source>
        <dbReference type="EMBL" id="NJB74242.1"/>
    </source>
</evidence>
<evidence type="ECO:0000313" key="2">
    <source>
        <dbReference type="Proteomes" id="UP000556869"/>
    </source>
</evidence>
<dbReference type="PROSITE" id="PS51257">
    <property type="entry name" value="PROKAR_LIPOPROTEIN"/>
    <property type="match status" value="1"/>
</dbReference>
<proteinExistence type="predicted"/>
<dbReference type="Proteomes" id="UP000556869">
    <property type="component" value="Unassembled WGS sequence"/>
</dbReference>
<gene>
    <name evidence="1" type="ORF">GGR96_001314</name>
</gene>
<keyword evidence="2" id="KW-1185">Reference proteome</keyword>
<reference evidence="1 2" key="1">
    <citation type="submission" date="2020-03" db="EMBL/GenBank/DDBJ databases">
        <title>Genomic Encyclopedia of Type Strains, Phase IV (KMG-IV): sequencing the most valuable type-strain genomes for metagenomic binning, comparative biology and taxonomic classification.</title>
        <authorList>
            <person name="Goeker M."/>
        </authorList>
    </citation>
    <scope>NUCLEOTIDE SEQUENCE [LARGE SCALE GENOMIC DNA]</scope>
    <source>
        <strain evidence="1 2">DSM 18888</strain>
    </source>
</reference>
<protein>
    <submittedName>
        <fullName evidence="1">Uncharacterized protein</fullName>
    </submittedName>
</protein>
<dbReference type="RefSeq" id="WP_157097678.1">
    <property type="nucleotide sequence ID" value="NZ_BAAAEQ010000001.1"/>
</dbReference>
<name>A0ABX0WY37_9PROT</name>